<name>A0AAW1X2I1_RUBAR</name>
<dbReference type="Pfam" id="PF07719">
    <property type="entry name" value="TPR_2"/>
    <property type="match status" value="1"/>
</dbReference>
<dbReference type="Proteomes" id="UP001457282">
    <property type="component" value="Unassembled WGS sequence"/>
</dbReference>
<feature type="repeat" description="TPR" evidence="3">
    <location>
        <begin position="168"/>
        <end position="201"/>
    </location>
</feature>
<evidence type="ECO:0000256" key="4">
    <source>
        <dbReference type="SAM" id="Phobius"/>
    </source>
</evidence>
<feature type="transmembrane region" description="Helical" evidence="4">
    <location>
        <begin position="6"/>
        <end position="26"/>
    </location>
</feature>
<dbReference type="AlphaFoldDB" id="A0AAW1X2I1"/>
<keyword evidence="2 3" id="KW-0802">TPR repeat</keyword>
<evidence type="ECO:0000256" key="1">
    <source>
        <dbReference type="ARBA" id="ARBA00022737"/>
    </source>
</evidence>
<proteinExistence type="predicted"/>
<dbReference type="InterPro" id="IPR050498">
    <property type="entry name" value="Ycf3"/>
</dbReference>
<dbReference type="InterPro" id="IPR011990">
    <property type="entry name" value="TPR-like_helical_dom_sf"/>
</dbReference>
<keyword evidence="6" id="KW-1185">Reference proteome</keyword>
<reference evidence="5 6" key="1">
    <citation type="journal article" date="2023" name="G3 (Bethesda)">
        <title>A chromosome-length genome assembly and annotation of blackberry (Rubus argutus, cv. 'Hillquist').</title>
        <authorList>
            <person name="Bruna T."/>
            <person name="Aryal R."/>
            <person name="Dudchenko O."/>
            <person name="Sargent D.J."/>
            <person name="Mead D."/>
            <person name="Buti M."/>
            <person name="Cavallini A."/>
            <person name="Hytonen T."/>
            <person name="Andres J."/>
            <person name="Pham M."/>
            <person name="Weisz D."/>
            <person name="Mascagni F."/>
            <person name="Usai G."/>
            <person name="Natali L."/>
            <person name="Bassil N."/>
            <person name="Fernandez G.E."/>
            <person name="Lomsadze A."/>
            <person name="Armour M."/>
            <person name="Olukolu B."/>
            <person name="Poorten T."/>
            <person name="Britton C."/>
            <person name="Davik J."/>
            <person name="Ashrafi H."/>
            <person name="Aiden E.L."/>
            <person name="Borodovsky M."/>
            <person name="Worthington M."/>
        </authorList>
    </citation>
    <scope>NUCLEOTIDE SEQUENCE [LARGE SCALE GENOMIC DNA]</scope>
    <source>
        <strain evidence="5">PI 553951</strain>
    </source>
</reference>
<dbReference type="Gene3D" id="1.25.40.10">
    <property type="entry name" value="Tetratricopeptide repeat domain"/>
    <property type="match status" value="2"/>
</dbReference>
<comment type="caution">
    <text evidence="5">The sequence shown here is derived from an EMBL/GenBank/DDBJ whole genome shotgun (WGS) entry which is preliminary data.</text>
</comment>
<keyword evidence="4" id="KW-0812">Transmembrane</keyword>
<evidence type="ECO:0000313" key="6">
    <source>
        <dbReference type="Proteomes" id="UP001457282"/>
    </source>
</evidence>
<dbReference type="SUPFAM" id="SSF48452">
    <property type="entry name" value="TPR-like"/>
    <property type="match status" value="1"/>
</dbReference>
<dbReference type="PANTHER" id="PTHR44858">
    <property type="entry name" value="TETRATRICOPEPTIDE REPEAT PROTEIN 6"/>
    <property type="match status" value="1"/>
</dbReference>
<keyword evidence="4" id="KW-1133">Transmembrane helix</keyword>
<protein>
    <submittedName>
        <fullName evidence="5">Uncharacterized protein</fullName>
    </submittedName>
</protein>
<accession>A0AAW1X2I1</accession>
<sequence>MVIDILLQIGVVLLVVVSFLFINNVPQRVLNNLRLRLRSKSGIQSKRHFVLGAQLLAQARSAASKTSAASLAKQALDEADKAIALDPKDAAAHILKALALDVQGFKTSALDAIDVALSPLCRKSLSDPERGDALFKRAEIKMSLNRPARVDSVIEDLTLAVKLSPENAMAFCTLGECYEEKKMTEEAKKAYQDALTLQPRFAEAKEALDRLGSS</sequence>
<evidence type="ECO:0000256" key="3">
    <source>
        <dbReference type="PROSITE-ProRule" id="PRU00339"/>
    </source>
</evidence>
<organism evidence="5 6">
    <name type="scientific">Rubus argutus</name>
    <name type="common">Southern blackberry</name>
    <dbReference type="NCBI Taxonomy" id="59490"/>
    <lineage>
        <taxon>Eukaryota</taxon>
        <taxon>Viridiplantae</taxon>
        <taxon>Streptophyta</taxon>
        <taxon>Embryophyta</taxon>
        <taxon>Tracheophyta</taxon>
        <taxon>Spermatophyta</taxon>
        <taxon>Magnoliopsida</taxon>
        <taxon>eudicotyledons</taxon>
        <taxon>Gunneridae</taxon>
        <taxon>Pentapetalae</taxon>
        <taxon>rosids</taxon>
        <taxon>fabids</taxon>
        <taxon>Rosales</taxon>
        <taxon>Rosaceae</taxon>
        <taxon>Rosoideae</taxon>
        <taxon>Rosoideae incertae sedis</taxon>
        <taxon>Rubus</taxon>
    </lineage>
</organism>
<evidence type="ECO:0000256" key="2">
    <source>
        <dbReference type="ARBA" id="ARBA00022803"/>
    </source>
</evidence>
<dbReference type="InterPro" id="IPR019734">
    <property type="entry name" value="TPR_rpt"/>
</dbReference>
<gene>
    <name evidence="5" type="ORF">M0R45_027253</name>
</gene>
<keyword evidence="1" id="KW-0677">Repeat</keyword>
<dbReference type="PANTHER" id="PTHR44858:SF1">
    <property type="entry name" value="UDP-N-ACETYLGLUCOSAMINE--PEPTIDE N-ACETYLGLUCOSAMINYLTRANSFERASE SPINDLY-RELATED"/>
    <property type="match status" value="1"/>
</dbReference>
<dbReference type="PROSITE" id="PS50005">
    <property type="entry name" value="TPR"/>
    <property type="match status" value="1"/>
</dbReference>
<evidence type="ECO:0000313" key="5">
    <source>
        <dbReference type="EMBL" id="KAK9930206.1"/>
    </source>
</evidence>
<dbReference type="InterPro" id="IPR013105">
    <property type="entry name" value="TPR_2"/>
</dbReference>
<keyword evidence="4" id="KW-0472">Membrane</keyword>
<dbReference type="SMART" id="SM00028">
    <property type="entry name" value="TPR"/>
    <property type="match status" value="2"/>
</dbReference>
<dbReference type="EMBL" id="JBEDUW010000005">
    <property type="protein sequence ID" value="KAK9930206.1"/>
    <property type="molecule type" value="Genomic_DNA"/>
</dbReference>